<evidence type="ECO:0000256" key="4">
    <source>
        <dbReference type="ARBA" id="ARBA00023235"/>
    </source>
</evidence>
<dbReference type="GO" id="GO:0031119">
    <property type="term" value="P:tRNA pseudouridine synthesis"/>
    <property type="evidence" value="ECO:0007669"/>
    <property type="project" value="UniProtKB-UniRule"/>
</dbReference>
<evidence type="ECO:0000259" key="7">
    <source>
        <dbReference type="Pfam" id="PF16198"/>
    </source>
</evidence>
<evidence type="ECO:0000256" key="2">
    <source>
        <dbReference type="ARBA" id="ARBA00005642"/>
    </source>
</evidence>
<dbReference type="InterPro" id="IPR032819">
    <property type="entry name" value="TruB_C"/>
</dbReference>
<accession>A0A1F5P1I6</accession>
<evidence type="ECO:0000256" key="1">
    <source>
        <dbReference type="ARBA" id="ARBA00000385"/>
    </source>
</evidence>
<sequence length="216" mass="23586">MQGIFGIYKPVGPTSFGIVAELRKITGVKRIGHAGTLDPLAKGIIVVAIGAEYTKKIHEAVAAEKEYVAEIKLGETSATDDGEGEKTPVSDRKPEIAEIRETVSKFVGKIDQIPPIYSAIKISGKRAYDLARKGKYPIMSPRKVEIKNIEILDYSYPLLKLNVTTAKGVYIRSLARDIGSALGTGAYMSGLERTRVGEFTKANSLTLEEFASKFKY</sequence>
<feature type="domain" description="tRNA pseudouridylate synthase B C-terminal" evidence="7">
    <location>
        <begin position="172"/>
        <end position="212"/>
    </location>
</feature>
<evidence type="ECO:0000313" key="8">
    <source>
        <dbReference type="EMBL" id="OGE83736.1"/>
    </source>
</evidence>
<dbReference type="SUPFAM" id="SSF55120">
    <property type="entry name" value="Pseudouridine synthase"/>
    <property type="match status" value="1"/>
</dbReference>
<evidence type="ECO:0000259" key="6">
    <source>
        <dbReference type="Pfam" id="PF01509"/>
    </source>
</evidence>
<dbReference type="HAMAP" id="MF_01080">
    <property type="entry name" value="TruB_bact"/>
    <property type="match status" value="1"/>
</dbReference>
<dbReference type="NCBIfam" id="TIGR00431">
    <property type="entry name" value="TruB"/>
    <property type="match status" value="1"/>
</dbReference>
<dbReference type="PANTHER" id="PTHR13767:SF2">
    <property type="entry name" value="PSEUDOURIDYLATE SYNTHASE TRUB1"/>
    <property type="match status" value="1"/>
</dbReference>
<dbReference type="InterPro" id="IPR014780">
    <property type="entry name" value="tRNA_psdUridine_synth_TruB"/>
</dbReference>
<comment type="caution">
    <text evidence="8">The sequence shown here is derived from an EMBL/GenBank/DDBJ whole genome shotgun (WGS) entry which is preliminary data.</text>
</comment>
<dbReference type="GO" id="GO:0160148">
    <property type="term" value="F:tRNA pseudouridine(55) synthase activity"/>
    <property type="evidence" value="ECO:0007669"/>
    <property type="project" value="UniProtKB-EC"/>
</dbReference>
<name>A0A1F5P1I6_9BACT</name>
<dbReference type="EC" id="5.4.99.25" evidence="5"/>
<dbReference type="Pfam" id="PF16198">
    <property type="entry name" value="TruB_C_2"/>
    <property type="match status" value="1"/>
</dbReference>
<evidence type="ECO:0000256" key="5">
    <source>
        <dbReference type="HAMAP-Rule" id="MF_01080"/>
    </source>
</evidence>
<evidence type="ECO:0000313" key="9">
    <source>
        <dbReference type="Proteomes" id="UP000176339"/>
    </source>
</evidence>
<organism evidence="8 9">
    <name type="scientific">Candidatus Doudnabacteria bacterium RIFCSPHIGHO2_01_FULL_49_9</name>
    <dbReference type="NCBI Taxonomy" id="1817827"/>
    <lineage>
        <taxon>Bacteria</taxon>
        <taxon>Candidatus Doudnaibacteriota</taxon>
    </lineage>
</organism>
<dbReference type="Proteomes" id="UP000176339">
    <property type="component" value="Unassembled WGS sequence"/>
</dbReference>
<dbReference type="GO" id="GO:1990481">
    <property type="term" value="P:mRNA pseudouridine synthesis"/>
    <property type="evidence" value="ECO:0007669"/>
    <property type="project" value="TreeGrafter"/>
</dbReference>
<dbReference type="CDD" id="cd02573">
    <property type="entry name" value="PseudoU_synth_EcTruB"/>
    <property type="match status" value="1"/>
</dbReference>
<gene>
    <name evidence="5" type="primary">truB</name>
    <name evidence="8" type="ORF">A2846_04460</name>
</gene>
<keyword evidence="4 5" id="KW-0413">Isomerase</keyword>
<keyword evidence="3 5" id="KW-0819">tRNA processing</keyword>
<evidence type="ECO:0000256" key="3">
    <source>
        <dbReference type="ARBA" id="ARBA00022694"/>
    </source>
</evidence>
<dbReference type="AlphaFoldDB" id="A0A1F5P1I6"/>
<dbReference type="PANTHER" id="PTHR13767">
    <property type="entry name" value="TRNA-PSEUDOURIDINE SYNTHASE"/>
    <property type="match status" value="1"/>
</dbReference>
<feature type="active site" description="Nucleophile" evidence="5">
    <location>
        <position position="38"/>
    </location>
</feature>
<dbReference type="InterPro" id="IPR002501">
    <property type="entry name" value="PsdUridine_synth_N"/>
</dbReference>
<reference evidence="8 9" key="1">
    <citation type="journal article" date="2016" name="Nat. Commun.">
        <title>Thousands of microbial genomes shed light on interconnected biogeochemical processes in an aquifer system.</title>
        <authorList>
            <person name="Anantharaman K."/>
            <person name="Brown C.T."/>
            <person name="Hug L.A."/>
            <person name="Sharon I."/>
            <person name="Castelle C.J."/>
            <person name="Probst A.J."/>
            <person name="Thomas B.C."/>
            <person name="Singh A."/>
            <person name="Wilkins M.J."/>
            <person name="Karaoz U."/>
            <person name="Brodie E.L."/>
            <person name="Williams K.H."/>
            <person name="Hubbard S.S."/>
            <person name="Banfield J.F."/>
        </authorList>
    </citation>
    <scope>NUCLEOTIDE SEQUENCE [LARGE SCALE GENOMIC DNA]</scope>
</reference>
<comment type="catalytic activity">
    <reaction evidence="1 5">
        <text>uridine(55) in tRNA = pseudouridine(55) in tRNA</text>
        <dbReference type="Rhea" id="RHEA:42532"/>
        <dbReference type="Rhea" id="RHEA-COMP:10101"/>
        <dbReference type="Rhea" id="RHEA-COMP:10102"/>
        <dbReference type="ChEBI" id="CHEBI:65314"/>
        <dbReference type="ChEBI" id="CHEBI:65315"/>
        <dbReference type="EC" id="5.4.99.25"/>
    </reaction>
</comment>
<feature type="domain" description="Pseudouridine synthase II N-terminal" evidence="6">
    <location>
        <begin position="23"/>
        <end position="171"/>
    </location>
</feature>
<protein>
    <recommendedName>
        <fullName evidence="5">tRNA pseudouridine synthase B</fullName>
        <ecNumber evidence="5">5.4.99.25</ecNumber>
    </recommendedName>
    <alternativeName>
        <fullName evidence="5">tRNA pseudouridine(55) synthase</fullName>
        <shortName evidence="5">Psi55 synthase</shortName>
    </alternativeName>
    <alternativeName>
        <fullName evidence="5">tRNA pseudouridylate synthase</fullName>
    </alternativeName>
    <alternativeName>
        <fullName evidence="5">tRNA-uridine isomerase</fullName>
    </alternativeName>
</protein>
<proteinExistence type="inferred from homology"/>
<dbReference type="Gene3D" id="3.30.2350.10">
    <property type="entry name" value="Pseudouridine synthase"/>
    <property type="match status" value="1"/>
</dbReference>
<dbReference type="EMBL" id="MFEN01000038">
    <property type="protein sequence ID" value="OGE83736.1"/>
    <property type="molecule type" value="Genomic_DNA"/>
</dbReference>
<comment type="similarity">
    <text evidence="2 5">Belongs to the pseudouridine synthase TruB family. Type 1 subfamily.</text>
</comment>
<dbReference type="GO" id="GO:0003723">
    <property type="term" value="F:RNA binding"/>
    <property type="evidence" value="ECO:0007669"/>
    <property type="project" value="InterPro"/>
</dbReference>
<dbReference type="InterPro" id="IPR020103">
    <property type="entry name" value="PsdUridine_synth_cat_dom_sf"/>
</dbReference>
<comment type="function">
    <text evidence="5">Responsible for synthesis of pseudouridine from uracil-55 in the psi GC loop of transfer RNAs.</text>
</comment>
<dbReference type="Pfam" id="PF01509">
    <property type="entry name" value="TruB_N"/>
    <property type="match status" value="1"/>
</dbReference>